<feature type="compositionally biased region" description="Polar residues" evidence="1">
    <location>
        <begin position="241"/>
        <end position="266"/>
    </location>
</feature>
<dbReference type="InterPro" id="IPR039537">
    <property type="entry name" value="Retrotran_Ty1/copia-like"/>
</dbReference>
<dbReference type="InterPro" id="IPR001584">
    <property type="entry name" value="Integrase_cat-core"/>
</dbReference>
<dbReference type="Pfam" id="PF25597">
    <property type="entry name" value="SH3_retrovirus"/>
    <property type="match status" value="1"/>
</dbReference>
<dbReference type="PANTHER" id="PTHR42648:SF32">
    <property type="entry name" value="RIBONUCLEASE H-LIKE DOMAIN, GAG-PRE-INTEGRASE DOMAIN PROTEIN-RELATED"/>
    <property type="match status" value="1"/>
</dbReference>
<dbReference type="EMBL" id="BKCJ010054702">
    <property type="protein sequence ID" value="GEW34857.1"/>
    <property type="molecule type" value="Genomic_DNA"/>
</dbReference>
<dbReference type="Gene3D" id="3.30.420.10">
    <property type="entry name" value="Ribonuclease H-like superfamily/Ribonuclease H"/>
    <property type="match status" value="1"/>
</dbReference>
<dbReference type="GO" id="GO:0003676">
    <property type="term" value="F:nucleic acid binding"/>
    <property type="evidence" value="ECO:0007669"/>
    <property type="project" value="InterPro"/>
</dbReference>
<reference evidence="3" key="1">
    <citation type="journal article" date="2019" name="Sci. Rep.">
        <title>Draft genome of Tanacetum cinerariifolium, the natural source of mosquito coil.</title>
        <authorList>
            <person name="Yamashiro T."/>
            <person name="Shiraishi A."/>
            <person name="Satake H."/>
            <person name="Nakayama K."/>
        </authorList>
    </citation>
    <scope>NUCLEOTIDE SEQUENCE</scope>
</reference>
<organism evidence="3">
    <name type="scientific">Tanacetum cinerariifolium</name>
    <name type="common">Dalmatian daisy</name>
    <name type="synonym">Chrysanthemum cinerariifolium</name>
    <dbReference type="NCBI Taxonomy" id="118510"/>
    <lineage>
        <taxon>Eukaryota</taxon>
        <taxon>Viridiplantae</taxon>
        <taxon>Streptophyta</taxon>
        <taxon>Embryophyta</taxon>
        <taxon>Tracheophyta</taxon>
        <taxon>Spermatophyta</taxon>
        <taxon>Magnoliopsida</taxon>
        <taxon>eudicotyledons</taxon>
        <taxon>Gunneridae</taxon>
        <taxon>Pentapetalae</taxon>
        <taxon>asterids</taxon>
        <taxon>campanulids</taxon>
        <taxon>Asterales</taxon>
        <taxon>Asteraceae</taxon>
        <taxon>Asteroideae</taxon>
        <taxon>Anthemideae</taxon>
        <taxon>Anthemidinae</taxon>
        <taxon>Tanacetum</taxon>
    </lineage>
</organism>
<dbReference type="SUPFAM" id="SSF53098">
    <property type="entry name" value="Ribonuclease H-like"/>
    <property type="match status" value="1"/>
</dbReference>
<dbReference type="PANTHER" id="PTHR42648">
    <property type="entry name" value="TRANSPOSASE, PUTATIVE-RELATED"/>
    <property type="match status" value="1"/>
</dbReference>
<accession>A0A699GT44</accession>
<name>A0A699GT44_TANCI</name>
<gene>
    <name evidence="3" type="ORF">Tci_206833</name>
</gene>
<evidence type="ECO:0000259" key="2">
    <source>
        <dbReference type="PROSITE" id="PS50994"/>
    </source>
</evidence>
<dbReference type="InterPro" id="IPR012337">
    <property type="entry name" value="RNaseH-like_sf"/>
</dbReference>
<dbReference type="GO" id="GO:0015074">
    <property type="term" value="P:DNA integration"/>
    <property type="evidence" value="ECO:0007669"/>
    <property type="project" value="InterPro"/>
</dbReference>
<protein>
    <recommendedName>
        <fullName evidence="2">Integrase catalytic domain-containing protein</fullName>
    </recommendedName>
</protein>
<feature type="compositionally biased region" description="Basic and acidic residues" evidence="1">
    <location>
        <begin position="202"/>
        <end position="212"/>
    </location>
</feature>
<feature type="domain" description="Integrase catalytic" evidence="2">
    <location>
        <begin position="1"/>
        <end position="131"/>
    </location>
</feature>
<dbReference type="AlphaFoldDB" id="A0A699GT44"/>
<dbReference type="PROSITE" id="PS50994">
    <property type="entry name" value="INTEGRASE"/>
    <property type="match status" value="1"/>
</dbReference>
<comment type="caution">
    <text evidence="3">The sequence shown here is derived from an EMBL/GenBank/DDBJ whole genome shotgun (WGS) entry which is preliminary data.</text>
</comment>
<proteinExistence type="predicted"/>
<sequence length="283" mass="31622">FTWVFFLATKDETSRIFKSFITEIENLVDKKVKIIRCDNGTKFKNRVMNEFCEEKDIKREYIVARTPKQNRVVERRNMTLIEAARTMLADSKLPTIFWAEAVNTACYVQNGVLVLGKFDGKSDEGIFVGYSTISKAFKVYNTRTRNVEENLHITFLENKPMIAGGGPEWLSDIDALLESMNYAPVPAGTNSSSIFDFSSQDSDGHNKDKHGTSQESECDNQKRPNAESSTKNVHTAGPSINIANANDNIGSLNINNVSPPVNTATPTYADYPSDPLMPDLEDT</sequence>
<evidence type="ECO:0000256" key="1">
    <source>
        <dbReference type="SAM" id="MobiDB-lite"/>
    </source>
</evidence>
<dbReference type="InterPro" id="IPR057670">
    <property type="entry name" value="SH3_retrovirus"/>
</dbReference>
<evidence type="ECO:0000313" key="3">
    <source>
        <dbReference type="EMBL" id="GEW34857.1"/>
    </source>
</evidence>
<feature type="region of interest" description="Disordered" evidence="1">
    <location>
        <begin position="193"/>
        <end position="283"/>
    </location>
</feature>
<feature type="non-terminal residue" evidence="3">
    <location>
        <position position="1"/>
    </location>
</feature>
<dbReference type="InterPro" id="IPR036397">
    <property type="entry name" value="RNaseH_sf"/>
</dbReference>